<dbReference type="EMBL" id="FQZM01000003">
    <property type="protein sequence ID" value="SHI39022.1"/>
    <property type="molecule type" value="Genomic_DNA"/>
</dbReference>
<gene>
    <name evidence="4" type="ORF">SAMN02745219_00246</name>
</gene>
<dbReference type="Proteomes" id="UP000184529">
    <property type="component" value="Unassembled WGS sequence"/>
</dbReference>
<dbReference type="GO" id="GO:0004252">
    <property type="term" value="F:serine-type endopeptidase activity"/>
    <property type="evidence" value="ECO:0007669"/>
    <property type="project" value="InterPro"/>
</dbReference>
<organism evidence="4 5">
    <name type="scientific">Desulfofundulus thermosubterraneus DSM 16057</name>
    <dbReference type="NCBI Taxonomy" id="1121432"/>
    <lineage>
        <taxon>Bacteria</taxon>
        <taxon>Bacillati</taxon>
        <taxon>Bacillota</taxon>
        <taxon>Clostridia</taxon>
        <taxon>Eubacteriales</taxon>
        <taxon>Peptococcaceae</taxon>
        <taxon>Desulfofundulus</taxon>
    </lineage>
</organism>
<dbReference type="GO" id="GO:0004176">
    <property type="term" value="F:ATP-dependent peptidase activity"/>
    <property type="evidence" value="ECO:0007669"/>
    <property type="project" value="InterPro"/>
</dbReference>
<dbReference type="NCBIfam" id="TIGR02653">
    <property type="entry name" value="Lon_rel_chp"/>
    <property type="match status" value="1"/>
</dbReference>
<dbReference type="InterPro" id="IPR014721">
    <property type="entry name" value="Ribsml_uS5_D2-typ_fold_subgr"/>
</dbReference>
<dbReference type="GO" id="GO:0005524">
    <property type="term" value="F:ATP binding"/>
    <property type="evidence" value="ECO:0007669"/>
    <property type="project" value="InterPro"/>
</dbReference>
<keyword evidence="1 4" id="KW-0645">Protease</keyword>
<evidence type="ECO:0000259" key="3">
    <source>
        <dbReference type="Pfam" id="PF20442"/>
    </source>
</evidence>
<dbReference type="InterPro" id="IPR020568">
    <property type="entry name" value="Ribosomal_Su5_D2-typ_SF"/>
</dbReference>
<proteinExistence type="predicted"/>
<dbReference type="Pfam" id="PF05362">
    <property type="entry name" value="Lon_C"/>
    <property type="match status" value="1"/>
</dbReference>
<accession>A0A1M6ARC1</accession>
<evidence type="ECO:0000313" key="4">
    <source>
        <dbReference type="EMBL" id="SHI39022.1"/>
    </source>
</evidence>
<protein>
    <submittedName>
        <fullName evidence="4">ATP-dependent Lon protease</fullName>
    </submittedName>
</protein>
<dbReference type="SUPFAM" id="SSF52540">
    <property type="entry name" value="P-loop containing nucleoside triphosphate hydrolases"/>
    <property type="match status" value="1"/>
</dbReference>
<keyword evidence="1 4" id="KW-0378">Hydrolase</keyword>
<dbReference type="GO" id="GO:0006508">
    <property type="term" value="P:proteolysis"/>
    <property type="evidence" value="ECO:0007669"/>
    <property type="project" value="UniProtKB-KW"/>
</dbReference>
<name>A0A1M6ARC1_9FIRM</name>
<dbReference type="InterPro" id="IPR046838">
    <property type="entry name" value="BrxL_N"/>
</dbReference>
<dbReference type="SUPFAM" id="SSF54211">
    <property type="entry name" value="Ribosomal protein S5 domain 2-like"/>
    <property type="match status" value="1"/>
</dbReference>
<dbReference type="InterPro" id="IPR027417">
    <property type="entry name" value="P-loop_NTPase"/>
</dbReference>
<feature type="domain" description="BREX system Lon protease-like BrxL N-terminal" evidence="3">
    <location>
        <begin position="10"/>
        <end position="141"/>
    </location>
</feature>
<dbReference type="AlphaFoldDB" id="A0A1M6ARC1"/>
<dbReference type="GO" id="GO:0030163">
    <property type="term" value="P:protein catabolic process"/>
    <property type="evidence" value="ECO:0007669"/>
    <property type="project" value="InterPro"/>
</dbReference>
<dbReference type="PRINTS" id="PR00830">
    <property type="entry name" value="ENDOLAPTASE"/>
</dbReference>
<dbReference type="STRING" id="1121432.SAMN02745219_00246"/>
<dbReference type="Gene3D" id="3.30.230.10">
    <property type="match status" value="1"/>
</dbReference>
<dbReference type="InterPro" id="IPR008269">
    <property type="entry name" value="Lon_proteolytic"/>
</dbReference>
<feature type="domain" description="Lon proteolytic" evidence="2">
    <location>
        <begin position="513"/>
        <end position="659"/>
    </location>
</feature>
<evidence type="ECO:0000259" key="2">
    <source>
        <dbReference type="Pfam" id="PF05362"/>
    </source>
</evidence>
<dbReference type="NCBIfam" id="TIGR02688">
    <property type="entry name" value="BREX system Lon protease-like protein BrxL"/>
    <property type="match status" value="1"/>
</dbReference>
<dbReference type="InterPro" id="IPR014061">
    <property type="entry name" value="BrxL-like"/>
</dbReference>
<dbReference type="Pfam" id="PF13337">
    <property type="entry name" value="BrxL_ATPase"/>
    <property type="match status" value="1"/>
</dbReference>
<dbReference type="InterPro" id="IPR013473">
    <property type="entry name" value="BrxL"/>
</dbReference>
<reference evidence="5" key="1">
    <citation type="submission" date="2016-11" db="EMBL/GenBank/DDBJ databases">
        <authorList>
            <person name="Varghese N."/>
            <person name="Submissions S."/>
        </authorList>
    </citation>
    <scope>NUCLEOTIDE SEQUENCE [LARGE SCALE GENOMIC DNA]</scope>
    <source>
        <strain evidence="5">DSM 16057</strain>
    </source>
</reference>
<evidence type="ECO:0000313" key="5">
    <source>
        <dbReference type="Proteomes" id="UP000184529"/>
    </source>
</evidence>
<sequence length="675" mass="76918">MPQLDQLANEVFPGKVVRKDLVRQVKVGANVPVYVLEYLLGKYCATDDERAVQLGLQVVNRTLAENFVRPDESMKAQSRVKEQGRHSFIDKVRVRLLDSEDKYWAELVNFGHRYVHIPDGAIRDYPRLLEGGIWAHIQMEYNADETRKGQIRPFFITGLKPIQVASFDMEEYRRGREKFTTEQWLDFLIRSTGLEPSHFNRRVKLLFLARLIPMVERNFNLVELGPRGTGKSFIYREVSPYTILISGGKTTVANLFYNMATGKMGLVGLWDVVAFDEVAGIQFQDRTAVQILKDYLESGSFSRGKEELIADASMVFVGNINQPVEVLVRTSHLFQPLPEAMQDMALIDRFHFYLPGWETPKMSSHFFTNHYGFVVDYLAEAFRELRKYNYTEAVDRYFSFGSHLNARDVKAVRKTVSGLIKLLHPDGNFTREELQEYLELALECRRRVKEQLKKMGSFEYYQTSFSYRDKETMAETFVGVPEEGGRDLISSDPMAPGCVYTAALAEGDKVALHRIEVSRMPGNGKLKITGTNDRPMRESISTAFDYIRARRKELGIEKDLASYDFHVQVVDLMASKEGSEAGVAFFVALYSLLKEIPVQPGLVVLGEMTIQGNVIPLRSLTEPLQVIMDNGACRVLLPVENKRHFFEVPGEIVEKVDPIFYSDPLVAAMKALGVR</sequence>
<dbReference type="InterPro" id="IPR027065">
    <property type="entry name" value="Lon_Prtase"/>
</dbReference>
<dbReference type="RefSeq" id="WP_072866931.1">
    <property type="nucleotide sequence ID" value="NZ_FQZM01000003.1"/>
</dbReference>
<dbReference type="OrthoDB" id="5297084at2"/>
<evidence type="ECO:0000256" key="1">
    <source>
        <dbReference type="ARBA" id="ARBA00022670"/>
    </source>
</evidence>
<keyword evidence="5" id="KW-1185">Reference proteome</keyword>
<dbReference type="PANTHER" id="PTHR10046">
    <property type="entry name" value="ATP DEPENDENT LON PROTEASE FAMILY MEMBER"/>
    <property type="match status" value="1"/>
</dbReference>
<dbReference type="Pfam" id="PF20442">
    <property type="entry name" value="BrxL_N"/>
    <property type="match status" value="1"/>
</dbReference>